<organism evidence="1 2">
    <name type="scientific">Shewanella piezotolerans (strain WP3 / JCM 13877)</name>
    <dbReference type="NCBI Taxonomy" id="225849"/>
    <lineage>
        <taxon>Bacteria</taxon>
        <taxon>Pseudomonadati</taxon>
        <taxon>Pseudomonadota</taxon>
        <taxon>Gammaproteobacteria</taxon>
        <taxon>Alteromonadales</taxon>
        <taxon>Shewanellaceae</taxon>
        <taxon>Shewanella</taxon>
    </lineage>
</organism>
<evidence type="ECO:0000313" key="1">
    <source>
        <dbReference type="EMBL" id="ACJ27621.1"/>
    </source>
</evidence>
<name>B8CIZ5_SHEPW</name>
<gene>
    <name evidence="1" type="ordered locus">swp_0810</name>
</gene>
<dbReference type="AlphaFoldDB" id="B8CIZ5"/>
<sequence length="39" mass="4344">MYVWARPLAAGVVANKIKSQRLKTLALTLENNSFFTSGF</sequence>
<dbReference type="HOGENOM" id="CLU_3316881_0_0_6"/>
<keyword evidence="2" id="KW-1185">Reference proteome</keyword>
<proteinExistence type="predicted"/>
<protein>
    <submittedName>
        <fullName evidence="1">Uncharacterized protein</fullName>
    </submittedName>
</protein>
<dbReference type="Proteomes" id="UP000000753">
    <property type="component" value="Chromosome"/>
</dbReference>
<accession>B8CIZ5</accession>
<dbReference type="KEGG" id="swp:swp_0810"/>
<reference evidence="1 2" key="1">
    <citation type="journal article" date="2008" name="PLoS ONE">
        <title>Environmental adaptation: genomic analysis of the piezotolerant and psychrotolerant deep-sea iron reducing bacterium Shewanella piezotolerans WP3.</title>
        <authorList>
            <person name="Wang F."/>
            <person name="Wang J."/>
            <person name="Jian H."/>
            <person name="Zhang B."/>
            <person name="Li S."/>
            <person name="Wang F."/>
            <person name="Zeng X."/>
            <person name="Gao L."/>
            <person name="Bartlett D.H."/>
            <person name="Yu J."/>
            <person name="Hu S."/>
            <person name="Xiao X."/>
        </authorList>
    </citation>
    <scope>NUCLEOTIDE SEQUENCE [LARGE SCALE GENOMIC DNA]</scope>
    <source>
        <strain evidence="2">WP3 / JCM 13877</strain>
    </source>
</reference>
<dbReference type="EMBL" id="CP000472">
    <property type="protein sequence ID" value="ACJ27621.1"/>
    <property type="molecule type" value="Genomic_DNA"/>
</dbReference>
<evidence type="ECO:0000313" key="2">
    <source>
        <dbReference type="Proteomes" id="UP000000753"/>
    </source>
</evidence>